<organism evidence="2 3">
    <name type="scientific">Oceanobacillus jordanicus</name>
    <dbReference type="NCBI Taxonomy" id="2867266"/>
    <lineage>
        <taxon>Bacteria</taxon>
        <taxon>Bacillati</taxon>
        <taxon>Bacillota</taxon>
        <taxon>Bacilli</taxon>
        <taxon>Bacillales</taxon>
        <taxon>Bacillaceae</taxon>
        <taxon>Oceanobacillus</taxon>
    </lineage>
</organism>
<keyword evidence="1" id="KW-0812">Transmembrane</keyword>
<sequence length="526" mass="58529">MDETVNNTPEKKKGVSKGLIAIIVAAVLVIGGSVAAFVLLENSAKAQYFLAEKNSLDYIGDKFEDRYQPEMEWLETSEENPTESTVELSAEYNDPNGGMGYGMGLDPSQIINNSTITLTTAADMEEKQISTELAASFGEMEIDGVQFHVTAEKILLGLPFINEILQLKDEDLGPLLKEVDPETFTGEESMNLEQLFEGTNSEDLEYFKEEYGKMIFDELPEDAFEQTEESIKVKDQSLDTEKLSLHLSEDQVKDLIVKTLEKMKDDEKLKEMIREQMALQQFGGTAMSPDADQFIADFETGLEEGINEIDKVSIPDGLNSTIWVKDDLIAQRDFSVKLGSTENEDTVSLAVKGSQLLEDANQSFNYDFSYDDGYTEGTMNLTGDLSWKDNQATDSLALTFADTVLSYNGEETLDGTAREFERTFSFEDPMNGEGSLIWSGNANYEGDQMTSEHSFSVNTPDMSQDMFSLHAAVEGKTIDSVELPNEDNVKDIGSMSMDELSQYFNTEVTPQFQQWVSNLLYGGAGF</sequence>
<gene>
    <name evidence="2" type="ORF">K3T81_13335</name>
</gene>
<keyword evidence="3" id="KW-1185">Reference proteome</keyword>
<evidence type="ECO:0000256" key="1">
    <source>
        <dbReference type="SAM" id="Phobius"/>
    </source>
</evidence>
<dbReference type="AlphaFoldDB" id="A0AAW5B6S9"/>
<dbReference type="Proteomes" id="UP001199631">
    <property type="component" value="Unassembled WGS sequence"/>
</dbReference>
<reference evidence="2 3" key="1">
    <citation type="journal article" date="2022" name="Evol. Bioinform. Online">
        <title>Draft Genome Sequence of Oceanobacillus jordanicus Strain GSFE11, a Halotolerant Plant Growth-Promoting Bacterial Endophyte Isolated From the Jordan Valley.</title>
        <authorList>
            <person name="Alhindi T."/>
            <person name="Albdaiwi R."/>
        </authorList>
    </citation>
    <scope>NUCLEOTIDE SEQUENCE [LARGE SCALE GENOMIC DNA]</scope>
    <source>
        <strain evidence="2 3">GSFE11</strain>
    </source>
</reference>
<evidence type="ECO:0000313" key="2">
    <source>
        <dbReference type="EMBL" id="MCG3420121.1"/>
    </source>
</evidence>
<evidence type="ECO:0008006" key="4">
    <source>
        <dbReference type="Google" id="ProtNLM"/>
    </source>
</evidence>
<dbReference type="EMBL" id="JAIFZM010000011">
    <property type="protein sequence ID" value="MCG3420121.1"/>
    <property type="molecule type" value="Genomic_DNA"/>
</dbReference>
<keyword evidence="1" id="KW-0472">Membrane</keyword>
<evidence type="ECO:0000313" key="3">
    <source>
        <dbReference type="Proteomes" id="UP001199631"/>
    </source>
</evidence>
<protein>
    <recommendedName>
        <fullName evidence="4">DUF945 domain-containing protein</fullName>
    </recommendedName>
</protein>
<keyword evidence="1" id="KW-1133">Transmembrane helix</keyword>
<name>A0AAW5B6S9_9BACI</name>
<feature type="transmembrane region" description="Helical" evidence="1">
    <location>
        <begin position="19"/>
        <end position="40"/>
    </location>
</feature>
<proteinExistence type="predicted"/>
<comment type="caution">
    <text evidence="2">The sequence shown here is derived from an EMBL/GenBank/DDBJ whole genome shotgun (WGS) entry which is preliminary data.</text>
</comment>
<dbReference type="RefSeq" id="WP_238020518.1">
    <property type="nucleotide sequence ID" value="NZ_JAIFZM010000011.1"/>
</dbReference>
<accession>A0AAW5B6S9</accession>